<sequence>MKPEAVLAGKPGFTGWLFGREMLERIKLQGTLTRLEAYSQAGATALPALAPPNRMISTPS</sequence>
<accession>A0ABW7LAT2</accession>
<proteinExistence type="predicted"/>
<keyword evidence="2" id="KW-1185">Reference proteome</keyword>
<evidence type="ECO:0000313" key="1">
    <source>
        <dbReference type="EMBL" id="MFH5254114.1"/>
    </source>
</evidence>
<gene>
    <name evidence="1" type="ORF">ACGTRS_23060</name>
</gene>
<dbReference type="Proteomes" id="UP001609186">
    <property type="component" value="Unassembled WGS sequence"/>
</dbReference>
<dbReference type="EMBL" id="JBIMPM010000031">
    <property type="protein sequence ID" value="MFH5254114.1"/>
    <property type="molecule type" value="Genomic_DNA"/>
</dbReference>
<organism evidence="1 2">
    <name type="scientific">Burkholderia semiarida</name>
    <dbReference type="NCBI Taxonomy" id="2843303"/>
    <lineage>
        <taxon>Bacteria</taxon>
        <taxon>Pseudomonadati</taxon>
        <taxon>Pseudomonadota</taxon>
        <taxon>Betaproteobacteria</taxon>
        <taxon>Burkholderiales</taxon>
        <taxon>Burkholderiaceae</taxon>
        <taxon>Burkholderia</taxon>
        <taxon>Burkholderia cepacia complex</taxon>
    </lineage>
</organism>
<name>A0ABW7LAT2_9BURK</name>
<evidence type="ECO:0000313" key="2">
    <source>
        <dbReference type="Proteomes" id="UP001609186"/>
    </source>
</evidence>
<protein>
    <submittedName>
        <fullName evidence="1">Uncharacterized protein</fullName>
    </submittedName>
</protein>
<dbReference type="RefSeq" id="WP_395130324.1">
    <property type="nucleotide sequence ID" value="NZ_JBIMPM010000031.1"/>
</dbReference>
<reference evidence="1 2" key="1">
    <citation type="submission" date="2024-10" db="EMBL/GenBank/DDBJ databases">
        <title>Burkholderia semiarida in Mexico.</title>
        <authorList>
            <person name="Estrada P."/>
        </authorList>
    </citation>
    <scope>NUCLEOTIDE SEQUENCE [LARGE SCALE GENOMIC DNA]</scope>
    <source>
        <strain evidence="1 2">CLM7-1</strain>
    </source>
</reference>
<comment type="caution">
    <text evidence="1">The sequence shown here is derived from an EMBL/GenBank/DDBJ whole genome shotgun (WGS) entry which is preliminary data.</text>
</comment>